<comment type="caution">
    <text evidence="2">The sequence shown here is derived from an EMBL/GenBank/DDBJ whole genome shotgun (WGS) entry which is preliminary data.</text>
</comment>
<reference evidence="2" key="1">
    <citation type="submission" date="2021-01" db="EMBL/GenBank/DDBJ databases">
        <authorList>
            <consortium name="Genoscope - CEA"/>
            <person name="William W."/>
        </authorList>
    </citation>
    <scope>NUCLEOTIDE SEQUENCE</scope>
</reference>
<evidence type="ECO:0000313" key="3">
    <source>
        <dbReference type="Proteomes" id="UP000688137"/>
    </source>
</evidence>
<dbReference type="OMA" id="EINATHQ"/>
<keyword evidence="1" id="KW-0175">Coiled coil</keyword>
<dbReference type="Proteomes" id="UP000688137">
    <property type="component" value="Unassembled WGS sequence"/>
</dbReference>
<evidence type="ECO:0000256" key="1">
    <source>
        <dbReference type="SAM" id="Coils"/>
    </source>
</evidence>
<organism evidence="2 3">
    <name type="scientific">Paramecium primaurelia</name>
    <dbReference type="NCBI Taxonomy" id="5886"/>
    <lineage>
        <taxon>Eukaryota</taxon>
        <taxon>Sar</taxon>
        <taxon>Alveolata</taxon>
        <taxon>Ciliophora</taxon>
        <taxon>Intramacronucleata</taxon>
        <taxon>Oligohymenophorea</taxon>
        <taxon>Peniculida</taxon>
        <taxon>Parameciidae</taxon>
        <taxon>Paramecium</taxon>
    </lineage>
</organism>
<name>A0A8S1KFU0_PARPR</name>
<protein>
    <submittedName>
        <fullName evidence="2">Uncharacterized protein</fullName>
    </submittedName>
</protein>
<dbReference type="EMBL" id="CAJJDM010000016">
    <property type="protein sequence ID" value="CAD8052665.1"/>
    <property type="molecule type" value="Genomic_DNA"/>
</dbReference>
<sequence>MGCVGGKQHNNQKLQENLIQEPSLPIDKSTPIEKLSFILSHPITDHLQMKKQNYDKLINKLVMQMNIQKSEYLSYHQLLVDHFLNFKGQQNQTQELIDQAIHFINLDFKQFINLESLMSQADLQLQLKIFQFLIDLYLILNTIKPGGQEINYWFGDYMKKYEEQGHQIPSQNEEINTQIQFLKQILKQLNENVQKTIISIQQHQKQQQLIKISSFKDEVISKSTIQSEKSIIHHARQQNQKYKTPN</sequence>
<gene>
    <name evidence="2" type="ORF">PPRIM_AZ9-3.1.T0190296</name>
</gene>
<proteinExistence type="predicted"/>
<keyword evidence="3" id="KW-1185">Reference proteome</keyword>
<feature type="coiled-coil region" evidence="1">
    <location>
        <begin position="172"/>
        <end position="206"/>
    </location>
</feature>
<accession>A0A8S1KFU0</accession>
<dbReference type="AlphaFoldDB" id="A0A8S1KFU0"/>
<evidence type="ECO:0000313" key="2">
    <source>
        <dbReference type="EMBL" id="CAD8052665.1"/>
    </source>
</evidence>